<keyword evidence="6 10" id="KW-0653">Protein transport</keyword>
<evidence type="ECO:0000256" key="10">
    <source>
        <dbReference type="HAMAP-Rule" id="MF_00237"/>
    </source>
</evidence>
<proteinExistence type="inferred from homology"/>
<dbReference type="GO" id="GO:0008320">
    <property type="term" value="F:protein transmembrane transporter activity"/>
    <property type="evidence" value="ECO:0007669"/>
    <property type="project" value="UniProtKB-UniRule"/>
</dbReference>
<dbReference type="PANTHER" id="PTHR33162:SF1">
    <property type="entry name" value="SEC-INDEPENDENT PROTEIN TRANSLOCASE PROTEIN TATA, CHLOROPLASTIC"/>
    <property type="match status" value="1"/>
</dbReference>
<evidence type="ECO:0000256" key="8">
    <source>
        <dbReference type="ARBA" id="ARBA00023010"/>
    </source>
</evidence>
<comment type="subunit">
    <text evidence="10">The Tat system comprises two distinct complexes: a TatABC complex, containing multiple copies of TatA, TatB and TatC subunits, and a separate TatA complex, containing only TatA subunits. Substrates initially bind to the TatABC complex, which probably triggers association of the separate TatA complex to form the active translocon.</text>
</comment>
<keyword evidence="8 10" id="KW-0811">Translocation</keyword>
<dbReference type="PATRIC" id="fig|1424334.3.peg.1949"/>
<organism evidence="12 13">
    <name type="scientific">Advenella kashmirensis W13003</name>
    <dbReference type="NCBI Taxonomy" id="1424334"/>
    <lineage>
        <taxon>Bacteria</taxon>
        <taxon>Pseudomonadati</taxon>
        <taxon>Pseudomonadota</taxon>
        <taxon>Betaproteobacteria</taxon>
        <taxon>Burkholderiales</taxon>
        <taxon>Alcaligenaceae</taxon>
    </lineage>
</organism>
<dbReference type="HAMAP" id="MF_00237">
    <property type="entry name" value="TatB"/>
    <property type="match status" value="1"/>
</dbReference>
<dbReference type="PANTHER" id="PTHR33162">
    <property type="entry name" value="SEC-INDEPENDENT PROTEIN TRANSLOCASE PROTEIN TATA, CHLOROPLASTIC"/>
    <property type="match status" value="1"/>
</dbReference>
<dbReference type="AlphaFoldDB" id="V8QVR4"/>
<dbReference type="OrthoDB" id="9816005at2"/>
<feature type="compositionally biased region" description="Low complexity" evidence="11">
    <location>
        <begin position="121"/>
        <end position="132"/>
    </location>
</feature>
<name>V8QVR4_9BURK</name>
<evidence type="ECO:0000256" key="4">
    <source>
        <dbReference type="ARBA" id="ARBA00022519"/>
    </source>
</evidence>
<evidence type="ECO:0000256" key="6">
    <source>
        <dbReference type="ARBA" id="ARBA00022927"/>
    </source>
</evidence>
<evidence type="ECO:0000256" key="1">
    <source>
        <dbReference type="ARBA" id="ARBA00004167"/>
    </source>
</evidence>
<evidence type="ECO:0000313" key="12">
    <source>
        <dbReference type="EMBL" id="ETF03074.1"/>
    </source>
</evidence>
<dbReference type="Gene3D" id="1.20.5.3310">
    <property type="match status" value="1"/>
</dbReference>
<keyword evidence="3 10" id="KW-1003">Cell membrane</keyword>
<sequence length="194" mass="20208">MFGLSFGELFIIGVVGLIVIGPERLPTVARTLGHLVGRAQRYVSDVKSDIQREMDIQEIAKIKDEMQSAVSDVKSSVEDTASALRNPVNALRDDLERTGQSVRDSVSGETATSQPDAVQVPAAAEAGSTPAEADPKPTVKPAEPDLPPAESVSQPTESAPKSAESASSLAGGPAAKPAETDRPASVPTRSDNHS</sequence>
<keyword evidence="13" id="KW-1185">Reference proteome</keyword>
<dbReference type="STRING" id="1424334.W822_09710"/>
<dbReference type="Pfam" id="PF02416">
    <property type="entry name" value="TatA_B_E"/>
    <property type="match status" value="1"/>
</dbReference>
<dbReference type="eggNOG" id="COG1826">
    <property type="taxonomic scope" value="Bacteria"/>
</dbReference>
<evidence type="ECO:0000256" key="9">
    <source>
        <dbReference type="ARBA" id="ARBA00023136"/>
    </source>
</evidence>
<keyword evidence="7 10" id="KW-1133">Transmembrane helix</keyword>
<dbReference type="GO" id="GO:0033281">
    <property type="term" value="C:TAT protein transport complex"/>
    <property type="evidence" value="ECO:0007669"/>
    <property type="project" value="UniProtKB-UniRule"/>
</dbReference>
<feature type="region of interest" description="Disordered" evidence="11">
    <location>
        <begin position="78"/>
        <end position="194"/>
    </location>
</feature>
<keyword evidence="4" id="KW-0997">Cell inner membrane</keyword>
<dbReference type="PRINTS" id="PR01506">
    <property type="entry name" value="TATBPROTEIN"/>
</dbReference>
<evidence type="ECO:0000313" key="13">
    <source>
        <dbReference type="Proteomes" id="UP000018733"/>
    </source>
</evidence>
<dbReference type="GO" id="GO:0043953">
    <property type="term" value="P:protein transport by the Tat complex"/>
    <property type="evidence" value="ECO:0007669"/>
    <property type="project" value="UniProtKB-UniRule"/>
</dbReference>
<accession>V8QVR4</accession>
<dbReference type="NCBIfam" id="TIGR01410">
    <property type="entry name" value="tatB"/>
    <property type="match status" value="1"/>
</dbReference>
<evidence type="ECO:0000256" key="3">
    <source>
        <dbReference type="ARBA" id="ARBA00022475"/>
    </source>
</evidence>
<dbReference type="Proteomes" id="UP000018733">
    <property type="component" value="Unassembled WGS sequence"/>
</dbReference>
<comment type="caution">
    <text evidence="12">The sequence shown here is derived from an EMBL/GenBank/DDBJ whole genome shotgun (WGS) entry which is preliminary data.</text>
</comment>
<dbReference type="RefSeq" id="WP_024004915.1">
    <property type="nucleotide sequence ID" value="NZ_KI650979.1"/>
</dbReference>
<comment type="function">
    <text evidence="10">Part of the twin-arginine translocation (Tat) system that transports large folded proteins containing a characteristic twin-arginine motif in their signal peptide across membranes. Together with TatC, TatB is part of a receptor directly interacting with Tat signal peptides. TatB may form an oligomeric binding site that transiently accommodates folded Tat precursor proteins before their translocation.</text>
</comment>
<keyword evidence="2 10" id="KW-0813">Transport</keyword>
<keyword evidence="5 10" id="KW-0812">Transmembrane</keyword>
<dbReference type="InterPro" id="IPR003369">
    <property type="entry name" value="TatA/B/E"/>
</dbReference>
<comment type="subcellular location">
    <subcellularLocation>
        <location evidence="10">Cell membrane</location>
        <topology evidence="10">Single-pass membrane protein</topology>
    </subcellularLocation>
    <subcellularLocation>
        <location evidence="1">Membrane</location>
        <topology evidence="1">Single-pass membrane protein</topology>
    </subcellularLocation>
</comment>
<feature type="compositionally biased region" description="Polar residues" evidence="11">
    <location>
        <begin position="98"/>
        <end position="116"/>
    </location>
</feature>
<reference evidence="12 13" key="1">
    <citation type="journal article" date="2014" name="Genome Announc.">
        <title>Draft Genome Sequence of Advenella kashmirensis Strain W13003, a Polycyclic Aromatic Hydrocarbon-Degrading Bacterium.</title>
        <authorList>
            <person name="Wang X."/>
            <person name="Jin D."/>
            <person name="Zhou L."/>
            <person name="Wu L."/>
            <person name="An W."/>
            <person name="Zhao L."/>
        </authorList>
    </citation>
    <scope>NUCLEOTIDE SEQUENCE [LARGE SCALE GENOMIC DNA]</scope>
    <source>
        <strain evidence="12 13">W13003</strain>
    </source>
</reference>
<comment type="similarity">
    <text evidence="10">Belongs to the TatB family.</text>
</comment>
<dbReference type="InterPro" id="IPR018448">
    <property type="entry name" value="TatB"/>
</dbReference>
<dbReference type="HOGENOM" id="CLU_086034_1_1_4"/>
<evidence type="ECO:0000256" key="11">
    <source>
        <dbReference type="SAM" id="MobiDB-lite"/>
    </source>
</evidence>
<evidence type="ECO:0000256" key="5">
    <source>
        <dbReference type="ARBA" id="ARBA00022692"/>
    </source>
</evidence>
<evidence type="ECO:0000256" key="7">
    <source>
        <dbReference type="ARBA" id="ARBA00022989"/>
    </source>
</evidence>
<gene>
    <name evidence="10" type="primary">tatB</name>
    <name evidence="12" type="ORF">W822_09710</name>
</gene>
<protein>
    <recommendedName>
        <fullName evidence="10">Sec-independent protein translocase protein TatB</fullName>
    </recommendedName>
</protein>
<evidence type="ECO:0000256" key="2">
    <source>
        <dbReference type="ARBA" id="ARBA00022448"/>
    </source>
</evidence>
<feature type="compositionally biased region" description="Low complexity" evidence="11">
    <location>
        <begin position="158"/>
        <end position="170"/>
    </location>
</feature>
<keyword evidence="9 10" id="KW-0472">Membrane</keyword>
<dbReference type="EMBL" id="AYXT01000009">
    <property type="protein sequence ID" value="ETF03074.1"/>
    <property type="molecule type" value="Genomic_DNA"/>
</dbReference>